<evidence type="ECO:0000259" key="2">
    <source>
        <dbReference type="PROSITE" id="PS51352"/>
    </source>
</evidence>
<evidence type="ECO:0000313" key="3">
    <source>
        <dbReference type="EMBL" id="PHN07783.1"/>
    </source>
</evidence>
<reference evidence="3 4" key="1">
    <citation type="submission" date="2017-10" db="EMBL/GenBank/DDBJ databases">
        <title>The draft genome sequence of Lewinella nigricans NBRC 102662.</title>
        <authorList>
            <person name="Wang K."/>
        </authorList>
    </citation>
    <scope>NUCLEOTIDE SEQUENCE [LARGE SCALE GENOMIC DNA]</scope>
    <source>
        <strain evidence="3 4">NBRC 102662</strain>
    </source>
</reference>
<accession>A0A2D0NJ54</accession>
<dbReference type="SUPFAM" id="SSF52833">
    <property type="entry name" value="Thioredoxin-like"/>
    <property type="match status" value="1"/>
</dbReference>
<dbReference type="OrthoDB" id="9815205at2"/>
<feature type="signal peptide" evidence="1">
    <location>
        <begin position="1"/>
        <end position="19"/>
    </location>
</feature>
<gene>
    <name evidence="3" type="ORF">CRP01_04490</name>
</gene>
<proteinExistence type="predicted"/>
<organism evidence="3 4">
    <name type="scientific">Flavilitoribacter nigricans (strain ATCC 23147 / DSM 23189 / NBRC 102662 / NCIMB 1420 / SS-2)</name>
    <name type="common">Lewinella nigricans</name>
    <dbReference type="NCBI Taxonomy" id="1122177"/>
    <lineage>
        <taxon>Bacteria</taxon>
        <taxon>Pseudomonadati</taxon>
        <taxon>Bacteroidota</taxon>
        <taxon>Saprospiria</taxon>
        <taxon>Saprospirales</taxon>
        <taxon>Lewinellaceae</taxon>
        <taxon>Flavilitoribacter</taxon>
    </lineage>
</organism>
<feature type="domain" description="Thioredoxin" evidence="2">
    <location>
        <begin position="67"/>
        <end position="210"/>
    </location>
</feature>
<dbReference type="Gene3D" id="3.40.30.10">
    <property type="entry name" value="Glutaredoxin"/>
    <property type="match status" value="1"/>
</dbReference>
<dbReference type="InterPro" id="IPR036249">
    <property type="entry name" value="Thioredoxin-like_sf"/>
</dbReference>
<dbReference type="AlphaFoldDB" id="A0A2D0NJ54"/>
<sequence>MKFALALAFVLATSFVAYCQSPQPEPAKPQSDLLAFLDSLRLDPSFQQEMNQLAEGLFTAIGASPHSILHQPLPDFSLSDLEGQILTNEDLFGKVVLLHIWHPDYETAPELHTQLDQLQDFYQDQDVLFLSLTTVQPEYLTPYLQRFPLHFRHFPAAYSLICQISMIPQNILVDRNGIIRYTTASFSDLMFGKDTLDLPALREQIDDLLVE</sequence>
<dbReference type="PROSITE" id="PS51352">
    <property type="entry name" value="THIOREDOXIN_2"/>
    <property type="match status" value="1"/>
</dbReference>
<dbReference type="CDD" id="cd02966">
    <property type="entry name" value="TlpA_like_family"/>
    <property type="match status" value="1"/>
</dbReference>
<comment type="caution">
    <text evidence="3">The sequence shown here is derived from an EMBL/GenBank/DDBJ whole genome shotgun (WGS) entry which is preliminary data.</text>
</comment>
<evidence type="ECO:0000313" key="4">
    <source>
        <dbReference type="Proteomes" id="UP000223913"/>
    </source>
</evidence>
<protein>
    <recommendedName>
        <fullName evidence="2">Thioredoxin domain-containing protein</fullName>
    </recommendedName>
</protein>
<dbReference type="EMBL" id="PDUD01000005">
    <property type="protein sequence ID" value="PHN07783.1"/>
    <property type="molecule type" value="Genomic_DNA"/>
</dbReference>
<dbReference type="Proteomes" id="UP000223913">
    <property type="component" value="Unassembled WGS sequence"/>
</dbReference>
<feature type="chain" id="PRO_5013288334" description="Thioredoxin domain-containing protein" evidence="1">
    <location>
        <begin position="20"/>
        <end position="211"/>
    </location>
</feature>
<keyword evidence="4" id="KW-1185">Reference proteome</keyword>
<evidence type="ECO:0000256" key="1">
    <source>
        <dbReference type="SAM" id="SignalP"/>
    </source>
</evidence>
<dbReference type="RefSeq" id="WP_099148815.1">
    <property type="nucleotide sequence ID" value="NZ_PDUD01000005.1"/>
</dbReference>
<dbReference type="InterPro" id="IPR013766">
    <property type="entry name" value="Thioredoxin_domain"/>
</dbReference>
<keyword evidence="1" id="KW-0732">Signal</keyword>
<name>A0A2D0NJ54_FLAN2</name>